<keyword evidence="2" id="KW-1185">Reference proteome</keyword>
<dbReference type="Proteomes" id="UP001556220">
    <property type="component" value="Unassembled WGS sequence"/>
</dbReference>
<protein>
    <recommendedName>
        <fullName evidence="3">Antibiotic biosynthesis monooxygenase</fullName>
    </recommendedName>
</protein>
<evidence type="ECO:0008006" key="3">
    <source>
        <dbReference type="Google" id="ProtNLM"/>
    </source>
</evidence>
<dbReference type="SUPFAM" id="SSF54909">
    <property type="entry name" value="Dimeric alpha+beta barrel"/>
    <property type="match status" value="1"/>
</dbReference>
<accession>A0ABV3QHS0</accession>
<name>A0ABV3QHS0_9GAMM</name>
<gene>
    <name evidence="1" type="ORF">ABQJ54_16685</name>
</gene>
<evidence type="ECO:0000313" key="1">
    <source>
        <dbReference type="EMBL" id="MEW9573395.1"/>
    </source>
</evidence>
<proteinExistence type="predicted"/>
<dbReference type="RefSeq" id="WP_367855453.1">
    <property type="nucleotide sequence ID" value="NZ_JBFOHK010000005.1"/>
</dbReference>
<organism evidence="1 2">
    <name type="scientific">Rhodanobacter lycopersici</name>
    <dbReference type="NCBI Taxonomy" id="3162487"/>
    <lineage>
        <taxon>Bacteria</taxon>
        <taxon>Pseudomonadati</taxon>
        <taxon>Pseudomonadota</taxon>
        <taxon>Gammaproteobacteria</taxon>
        <taxon>Lysobacterales</taxon>
        <taxon>Rhodanobacteraceae</taxon>
        <taxon>Rhodanobacter</taxon>
    </lineage>
</organism>
<sequence>MICRIWHGITPRSKADAYAGFLEQRAIPDYRSIPGNRHVAVLRRDEGEVTHFLTVTHWDSAESIRDFAGDDLLKARYYPEDQDYLLEFEPLVQHFVVTAFENSG</sequence>
<reference evidence="1 2" key="1">
    <citation type="submission" date="2024-06" db="EMBL/GenBank/DDBJ databases">
        <authorList>
            <person name="Woo H."/>
        </authorList>
    </citation>
    <scope>NUCLEOTIDE SEQUENCE [LARGE SCALE GENOMIC DNA]</scope>
    <source>
        <strain evidence="1 2">Si-c</strain>
    </source>
</reference>
<comment type="caution">
    <text evidence="1">The sequence shown here is derived from an EMBL/GenBank/DDBJ whole genome shotgun (WGS) entry which is preliminary data.</text>
</comment>
<evidence type="ECO:0000313" key="2">
    <source>
        <dbReference type="Proteomes" id="UP001556220"/>
    </source>
</evidence>
<dbReference type="EMBL" id="JBFOHK010000005">
    <property type="protein sequence ID" value="MEW9573395.1"/>
    <property type="molecule type" value="Genomic_DNA"/>
</dbReference>
<dbReference type="InterPro" id="IPR011008">
    <property type="entry name" value="Dimeric_a/b-barrel"/>
</dbReference>